<name>A0ABP9YQU5_9FUNG</name>
<evidence type="ECO:0000256" key="3">
    <source>
        <dbReference type="ARBA" id="ARBA00022741"/>
    </source>
</evidence>
<evidence type="ECO:0000256" key="2">
    <source>
        <dbReference type="ARBA" id="ARBA00022692"/>
    </source>
</evidence>
<reference evidence="12 13" key="1">
    <citation type="submission" date="2024-04" db="EMBL/GenBank/DDBJ databases">
        <title>genome sequences of Mucor flavus KT1a and Helicostylum pulchrum KT1b strains isolated from the surface of a dry-aged beef.</title>
        <authorList>
            <person name="Toyotome T."/>
            <person name="Hosono M."/>
            <person name="Torimaru M."/>
            <person name="Fukuda K."/>
            <person name="Mikami N."/>
        </authorList>
    </citation>
    <scope>NUCLEOTIDE SEQUENCE [LARGE SCALE GENOMIC DNA]</scope>
    <source>
        <strain evidence="12 13">KT1a</strain>
    </source>
</reference>
<evidence type="ECO:0000259" key="11">
    <source>
        <dbReference type="PROSITE" id="PS50929"/>
    </source>
</evidence>
<dbReference type="PROSITE" id="PS00211">
    <property type="entry name" value="ABC_TRANSPORTER_1"/>
    <property type="match status" value="1"/>
</dbReference>
<feature type="compositionally biased region" description="Low complexity" evidence="8">
    <location>
        <begin position="1028"/>
        <end position="1039"/>
    </location>
</feature>
<dbReference type="SMART" id="SM00382">
    <property type="entry name" value="AAA"/>
    <property type="match status" value="1"/>
</dbReference>
<dbReference type="InterPro" id="IPR011527">
    <property type="entry name" value="ABC1_TM_dom"/>
</dbReference>
<keyword evidence="2 9" id="KW-0812">Transmembrane</keyword>
<gene>
    <name evidence="12" type="ORF">MFLAVUS_002602</name>
</gene>
<feature type="region of interest" description="Disordered" evidence="8">
    <location>
        <begin position="819"/>
        <end position="885"/>
    </location>
</feature>
<dbReference type="PROSITE" id="PS50929">
    <property type="entry name" value="ABC_TM1F"/>
    <property type="match status" value="1"/>
</dbReference>
<evidence type="ECO:0000256" key="7">
    <source>
        <dbReference type="ARBA" id="ARBA00024363"/>
    </source>
</evidence>
<evidence type="ECO:0000313" key="12">
    <source>
        <dbReference type="EMBL" id="GAA5809197.1"/>
    </source>
</evidence>
<dbReference type="PROSITE" id="PS50893">
    <property type="entry name" value="ABC_TRANSPORTER_2"/>
    <property type="match status" value="1"/>
</dbReference>
<dbReference type="Gene3D" id="3.40.50.300">
    <property type="entry name" value="P-loop containing nucleotide triphosphate hydrolases"/>
    <property type="match status" value="1"/>
</dbReference>
<dbReference type="InterPro" id="IPR003593">
    <property type="entry name" value="AAA+_ATPase"/>
</dbReference>
<feature type="transmembrane region" description="Helical" evidence="9">
    <location>
        <begin position="94"/>
        <end position="113"/>
    </location>
</feature>
<feature type="compositionally biased region" description="Basic residues" evidence="8">
    <location>
        <begin position="1092"/>
        <end position="1106"/>
    </location>
</feature>
<evidence type="ECO:0000256" key="9">
    <source>
        <dbReference type="SAM" id="Phobius"/>
    </source>
</evidence>
<dbReference type="Pfam" id="PF00664">
    <property type="entry name" value="ABC_membrane"/>
    <property type="match status" value="1"/>
</dbReference>
<keyword evidence="6 9" id="KW-0472">Membrane</keyword>
<sequence length="1106" mass="124440">MNKENPFPPYNSSDEFSWSTPFVIGPTVLLGTIVLLGLPRYLYNSTQETSRVRALSTFSKLIIVLLVFVTGTFIADALVIITRAIIDEHWTSSVLAYYIGISWLSWTFSLGALADETQKYSQWYWIQYLFWVIAALNDSVIGWFWMMGILKPEPEISIVILSIVHLLITPSNDQHDQQERSPLLGTQQVQYGTSTEKVEPSAFEGFFVKMRKLLPYIWPHHNLKLQVYVVLCFALMSVGFLVNILAPRQIGFIVDNLRKGEFAWLPIVFYVGLKFLQGGSGLLQSLQSWLWIPIGQYTTREISIKTFSHLHSLSLGFHINRKTGEVLRIMDRGTSSVVSLLNQILFQIFPVWVNIALISMYATYIYAPSFGFIVFMTMVLYMYVTITVTEWRTKFRRSMIELDNSARTKAVDSLLNFETVKYYNAENFEINRYKEAILEYQEADWKSSVSLNILNLAQNAIITGGLLSGCLLFAYEVSKGELTAGDFVSFNMYMMQLYTPLHWFGTYYRMIQSNFIDMEKMFALLDEEETVKDAPNAKELVVSEGHVVFDNVTFSYDGRQTALNNISFTIPKGTTVALVGPSGGGKSTILRLLFRFYDPSSGCISIDGQDIRQVTQLSLRKNIGVVPQDTVLFNDSIYYNIQYGDINADSSEIYRAAKASMIHDKIESFPDGYETKVGERGLRLSGGEKQRVAIARTILKNPPIILLDEATSALDTTTERHIQQALSDMTKDRTTLVVAHRLSTIVNADLILVIKDGTVVESGSHEELIRKGGLNEDGVYYEMWQKQLRDDSEDRSETVLDECASSSTMEEVMHAKKPAPIDTGKLNAAKQTSAAKLDSPVETRQRDNVTSPVKSRQVMDSPVETTQKEDNVETRQVDDVTPPPVKTRQIINKVLPVQTTQEDIVKTEQEDAVSSPVETRLEDKVESPAEDKVESSVQEDKVESPVEPDQEDIVEPSQKETAEPDQEDTVEPSQEETVSSPVKPIQEDIVPSSPVQSSHKDAAPLRVETGYEETASSPVQTYGEDDIVSSPIDDIVSSPTQEDFTSSPTQNSSREMSAIPEDQESKPEQSKADNTTKNTSSDHSSSTPPTKKNNKKRKSKRRKSKF</sequence>
<evidence type="ECO:0000313" key="13">
    <source>
        <dbReference type="Proteomes" id="UP001473302"/>
    </source>
</evidence>
<accession>A0ABP9YQU5</accession>
<dbReference type="InterPro" id="IPR003439">
    <property type="entry name" value="ABC_transporter-like_ATP-bd"/>
</dbReference>
<evidence type="ECO:0000256" key="6">
    <source>
        <dbReference type="ARBA" id="ARBA00023136"/>
    </source>
</evidence>
<organism evidence="12 13">
    <name type="scientific">Mucor flavus</name>
    <dbReference type="NCBI Taxonomy" id="439312"/>
    <lineage>
        <taxon>Eukaryota</taxon>
        <taxon>Fungi</taxon>
        <taxon>Fungi incertae sedis</taxon>
        <taxon>Mucoromycota</taxon>
        <taxon>Mucoromycotina</taxon>
        <taxon>Mucoromycetes</taxon>
        <taxon>Mucorales</taxon>
        <taxon>Mucorineae</taxon>
        <taxon>Mucoraceae</taxon>
        <taxon>Mucor</taxon>
    </lineage>
</organism>
<feature type="compositionally biased region" description="Polar residues" evidence="8">
    <location>
        <begin position="1040"/>
        <end position="1055"/>
    </location>
</feature>
<feature type="domain" description="ABC transmembrane type-1" evidence="11">
    <location>
        <begin position="230"/>
        <end position="513"/>
    </location>
</feature>
<dbReference type="PANTHER" id="PTHR24221">
    <property type="entry name" value="ATP-BINDING CASSETTE SUB-FAMILY B"/>
    <property type="match status" value="1"/>
</dbReference>
<feature type="region of interest" description="Disordered" evidence="8">
    <location>
        <begin position="901"/>
        <end position="1106"/>
    </location>
</feature>
<dbReference type="SUPFAM" id="SSF90123">
    <property type="entry name" value="ABC transporter transmembrane region"/>
    <property type="match status" value="1"/>
</dbReference>
<proteinExistence type="inferred from homology"/>
<comment type="similarity">
    <text evidence="7">Belongs to the ABC transporter superfamily. ABCB family. Heavy Metal importer (TC 3.A.1.210) subfamily.</text>
</comment>
<dbReference type="CDD" id="cd03253">
    <property type="entry name" value="ABCC_ATM1_transporter"/>
    <property type="match status" value="1"/>
</dbReference>
<dbReference type="InterPro" id="IPR036640">
    <property type="entry name" value="ABC1_TM_sf"/>
</dbReference>
<feature type="transmembrane region" description="Helical" evidence="9">
    <location>
        <begin position="125"/>
        <end position="146"/>
    </location>
</feature>
<feature type="transmembrane region" description="Helical" evidence="9">
    <location>
        <begin position="456"/>
        <end position="475"/>
    </location>
</feature>
<dbReference type="InterPro" id="IPR017871">
    <property type="entry name" value="ABC_transporter-like_CS"/>
</dbReference>
<feature type="transmembrane region" description="Helical" evidence="9">
    <location>
        <begin position="20"/>
        <end position="41"/>
    </location>
</feature>
<keyword evidence="4" id="KW-0067">ATP-binding</keyword>
<dbReference type="InterPro" id="IPR039421">
    <property type="entry name" value="Type_1_exporter"/>
</dbReference>
<dbReference type="EMBL" id="BAABUK010000004">
    <property type="protein sequence ID" value="GAA5809197.1"/>
    <property type="molecule type" value="Genomic_DNA"/>
</dbReference>
<evidence type="ECO:0000256" key="1">
    <source>
        <dbReference type="ARBA" id="ARBA00004141"/>
    </source>
</evidence>
<feature type="transmembrane region" description="Helical" evidence="9">
    <location>
        <begin position="61"/>
        <end position="82"/>
    </location>
</feature>
<dbReference type="Pfam" id="PF00005">
    <property type="entry name" value="ABC_tran"/>
    <property type="match status" value="1"/>
</dbReference>
<feature type="compositionally biased region" description="Basic and acidic residues" evidence="8">
    <location>
        <begin position="866"/>
        <end position="878"/>
    </location>
</feature>
<feature type="compositionally biased region" description="Low complexity" evidence="8">
    <location>
        <begin position="1073"/>
        <end position="1091"/>
    </location>
</feature>
<feature type="transmembrane region" description="Helical" evidence="9">
    <location>
        <begin position="344"/>
        <end position="364"/>
    </location>
</feature>
<evidence type="ECO:0000259" key="10">
    <source>
        <dbReference type="PROSITE" id="PS50893"/>
    </source>
</evidence>
<evidence type="ECO:0000256" key="8">
    <source>
        <dbReference type="SAM" id="MobiDB-lite"/>
    </source>
</evidence>
<feature type="transmembrane region" description="Helical" evidence="9">
    <location>
        <begin position="370"/>
        <end position="389"/>
    </location>
</feature>
<feature type="domain" description="ABC transporter" evidence="10">
    <location>
        <begin position="547"/>
        <end position="781"/>
    </location>
</feature>
<evidence type="ECO:0000256" key="4">
    <source>
        <dbReference type="ARBA" id="ARBA00022840"/>
    </source>
</evidence>
<comment type="subcellular location">
    <subcellularLocation>
        <location evidence="1">Membrane</location>
        <topology evidence="1">Multi-pass membrane protein</topology>
    </subcellularLocation>
</comment>
<dbReference type="CDD" id="cd18581">
    <property type="entry name" value="ABC_6TM_ABCB6"/>
    <property type="match status" value="1"/>
</dbReference>
<keyword evidence="13" id="KW-1185">Reference proteome</keyword>
<dbReference type="InterPro" id="IPR027417">
    <property type="entry name" value="P-loop_NTPase"/>
</dbReference>
<feature type="transmembrane region" description="Helical" evidence="9">
    <location>
        <begin position="225"/>
        <end position="246"/>
    </location>
</feature>
<dbReference type="PANTHER" id="PTHR24221:SF654">
    <property type="entry name" value="ATP-BINDING CASSETTE SUB-FAMILY B MEMBER 6"/>
    <property type="match status" value="1"/>
</dbReference>
<feature type="compositionally biased region" description="Acidic residues" evidence="8">
    <location>
        <begin position="963"/>
        <end position="974"/>
    </location>
</feature>
<comment type="caution">
    <text evidence="12">The sequence shown here is derived from an EMBL/GenBank/DDBJ whole genome shotgun (WGS) entry which is preliminary data.</text>
</comment>
<protein>
    <submittedName>
        <fullName evidence="12">Uncharacterized protein</fullName>
    </submittedName>
</protein>
<evidence type="ECO:0000256" key="5">
    <source>
        <dbReference type="ARBA" id="ARBA00022989"/>
    </source>
</evidence>
<feature type="compositionally biased region" description="Basic and acidic residues" evidence="8">
    <location>
        <begin position="919"/>
        <end position="944"/>
    </location>
</feature>
<dbReference type="Proteomes" id="UP001473302">
    <property type="component" value="Unassembled WGS sequence"/>
</dbReference>
<dbReference type="SUPFAM" id="SSF52540">
    <property type="entry name" value="P-loop containing nucleoside triphosphate hydrolases"/>
    <property type="match status" value="1"/>
</dbReference>
<keyword evidence="3" id="KW-0547">Nucleotide-binding</keyword>
<keyword evidence="5 9" id="KW-1133">Transmembrane helix</keyword>
<dbReference type="Gene3D" id="1.20.1560.10">
    <property type="entry name" value="ABC transporter type 1, transmembrane domain"/>
    <property type="match status" value="1"/>
</dbReference>